<accession>A0A5J5AXV5</accession>
<gene>
    <name evidence="1" type="ORF">F0562_028393</name>
</gene>
<name>A0A5J5AXV5_9ASTE</name>
<dbReference type="EMBL" id="CM018039">
    <property type="protein sequence ID" value="KAA8535915.1"/>
    <property type="molecule type" value="Genomic_DNA"/>
</dbReference>
<proteinExistence type="predicted"/>
<organism evidence="1 2">
    <name type="scientific">Nyssa sinensis</name>
    <dbReference type="NCBI Taxonomy" id="561372"/>
    <lineage>
        <taxon>Eukaryota</taxon>
        <taxon>Viridiplantae</taxon>
        <taxon>Streptophyta</taxon>
        <taxon>Embryophyta</taxon>
        <taxon>Tracheophyta</taxon>
        <taxon>Spermatophyta</taxon>
        <taxon>Magnoliopsida</taxon>
        <taxon>eudicotyledons</taxon>
        <taxon>Gunneridae</taxon>
        <taxon>Pentapetalae</taxon>
        <taxon>asterids</taxon>
        <taxon>Cornales</taxon>
        <taxon>Nyssaceae</taxon>
        <taxon>Nyssa</taxon>
    </lineage>
</organism>
<dbReference type="Proteomes" id="UP000325577">
    <property type="component" value="Linkage Group LG16"/>
</dbReference>
<evidence type="ECO:0000313" key="1">
    <source>
        <dbReference type="EMBL" id="KAA8535915.1"/>
    </source>
</evidence>
<protein>
    <submittedName>
        <fullName evidence="1">Uncharacterized protein</fullName>
    </submittedName>
</protein>
<sequence>MIPPFVNCEQKSERGRSSFCFLFSLARFCIVADSGSYKNEGFLIYEDLPRPNTVQFRRKYRRSDIQIIPSPKNTGEIALLVEGLGVGG</sequence>
<reference evidence="1 2" key="1">
    <citation type="submission" date="2019-09" db="EMBL/GenBank/DDBJ databases">
        <title>A chromosome-level genome assembly of the Chinese tupelo Nyssa sinensis.</title>
        <authorList>
            <person name="Yang X."/>
            <person name="Kang M."/>
            <person name="Yang Y."/>
            <person name="Xiong H."/>
            <person name="Wang M."/>
            <person name="Zhang Z."/>
            <person name="Wang Z."/>
            <person name="Wu H."/>
            <person name="Ma T."/>
            <person name="Liu J."/>
            <person name="Xi Z."/>
        </authorList>
    </citation>
    <scope>NUCLEOTIDE SEQUENCE [LARGE SCALE GENOMIC DNA]</scope>
    <source>
        <strain evidence="1">J267</strain>
        <tissue evidence="1">Leaf</tissue>
    </source>
</reference>
<keyword evidence="2" id="KW-1185">Reference proteome</keyword>
<evidence type="ECO:0000313" key="2">
    <source>
        <dbReference type="Proteomes" id="UP000325577"/>
    </source>
</evidence>
<dbReference type="AlphaFoldDB" id="A0A5J5AXV5"/>